<name>A0A3M7PI24_BRAPC</name>
<keyword evidence="2" id="KW-1185">Reference proteome</keyword>
<evidence type="ECO:0000313" key="1">
    <source>
        <dbReference type="EMBL" id="RMZ98307.1"/>
    </source>
</evidence>
<protein>
    <submittedName>
        <fullName evidence="1">Uncharacterized protein</fullName>
    </submittedName>
</protein>
<gene>
    <name evidence="1" type="ORF">BpHYR1_005642</name>
</gene>
<reference evidence="1 2" key="1">
    <citation type="journal article" date="2018" name="Sci. Rep.">
        <title>Genomic signatures of local adaptation to the degree of environmental predictability in rotifers.</title>
        <authorList>
            <person name="Franch-Gras L."/>
            <person name="Hahn C."/>
            <person name="Garcia-Roger E.M."/>
            <person name="Carmona M.J."/>
            <person name="Serra M."/>
            <person name="Gomez A."/>
        </authorList>
    </citation>
    <scope>NUCLEOTIDE SEQUENCE [LARGE SCALE GENOMIC DNA]</scope>
    <source>
        <strain evidence="1">HYR1</strain>
    </source>
</reference>
<proteinExistence type="predicted"/>
<organism evidence="1 2">
    <name type="scientific">Brachionus plicatilis</name>
    <name type="common">Marine rotifer</name>
    <name type="synonym">Brachionus muelleri</name>
    <dbReference type="NCBI Taxonomy" id="10195"/>
    <lineage>
        <taxon>Eukaryota</taxon>
        <taxon>Metazoa</taxon>
        <taxon>Spiralia</taxon>
        <taxon>Gnathifera</taxon>
        <taxon>Rotifera</taxon>
        <taxon>Eurotatoria</taxon>
        <taxon>Monogononta</taxon>
        <taxon>Pseudotrocha</taxon>
        <taxon>Ploima</taxon>
        <taxon>Brachionidae</taxon>
        <taxon>Brachionus</taxon>
    </lineage>
</organism>
<evidence type="ECO:0000313" key="2">
    <source>
        <dbReference type="Proteomes" id="UP000276133"/>
    </source>
</evidence>
<dbReference type="Proteomes" id="UP000276133">
    <property type="component" value="Unassembled WGS sequence"/>
</dbReference>
<accession>A0A3M7PI24</accession>
<sequence length="59" mass="6898">MIRFVGWHVLVKRIYHLLQFTEHTNLKSTLSLNKSCLENTVSFITLPILQTINKNLTDN</sequence>
<dbReference type="AlphaFoldDB" id="A0A3M7PI24"/>
<comment type="caution">
    <text evidence="1">The sequence shown here is derived from an EMBL/GenBank/DDBJ whole genome shotgun (WGS) entry which is preliminary data.</text>
</comment>
<dbReference type="EMBL" id="REGN01010853">
    <property type="protein sequence ID" value="RMZ98307.1"/>
    <property type="molecule type" value="Genomic_DNA"/>
</dbReference>